<comment type="caution">
    <text evidence="1">The sequence shown here is derived from an EMBL/GenBank/DDBJ whole genome shotgun (WGS) entry which is preliminary data.</text>
</comment>
<accession>A0AAV3YH90</accession>
<proteinExistence type="predicted"/>
<dbReference type="AlphaFoldDB" id="A0AAV3YH90"/>
<evidence type="ECO:0000313" key="2">
    <source>
        <dbReference type="Proteomes" id="UP000735302"/>
    </source>
</evidence>
<dbReference type="EMBL" id="BLXT01000992">
    <property type="protein sequence ID" value="GFN82545.1"/>
    <property type="molecule type" value="Genomic_DNA"/>
</dbReference>
<name>A0AAV3YH90_9GAST</name>
<reference evidence="1 2" key="1">
    <citation type="journal article" date="2021" name="Elife">
        <title>Chloroplast acquisition without the gene transfer in kleptoplastic sea slugs, Plakobranchus ocellatus.</title>
        <authorList>
            <person name="Maeda T."/>
            <person name="Takahashi S."/>
            <person name="Yoshida T."/>
            <person name="Shimamura S."/>
            <person name="Takaki Y."/>
            <person name="Nagai Y."/>
            <person name="Toyoda A."/>
            <person name="Suzuki Y."/>
            <person name="Arimoto A."/>
            <person name="Ishii H."/>
            <person name="Satoh N."/>
            <person name="Nishiyama T."/>
            <person name="Hasebe M."/>
            <person name="Maruyama T."/>
            <person name="Minagawa J."/>
            <person name="Obokata J."/>
            <person name="Shigenobu S."/>
        </authorList>
    </citation>
    <scope>NUCLEOTIDE SEQUENCE [LARGE SCALE GENOMIC DNA]</scope>
</reference>
<keyword evidence="2" id="KW-1185">Reference proteome</keyword>
<protein>
    <submittedName>
        <fullName evidence="1">Uncharacterized protein</fullName>
    </submittedName>
</protein>
<organism evidence="1 2">
    <name type="scientific">Plakobranchus ocellatus</name>
    <dbReference type="NCBI Taxonomy" id="259542"/>
    <lineage>
        <taxon>Eukaryota</taxon>
        <taxon>Metazoa</taxon>
        <taxon>Spiralia</taxon>
        <taxon>Lophotrochozoa</taxon>
        <taxon>Mollusca</taxon>
        <taxon>Gastropoda</taxon>
        <taxon>Heterobranchia</taxon>
        <taxon>Euthyneura</taxon>
        <taxon>Panpulmonata</taxon>
        <taxon>Sacoglossa</taxon>
        <taxon>Placobranchoidea</taxon>
        <taxon>Plakobranchidae</taxon>
        <taxon>Plakobranchus</taxon>
    </lineage>
</organism>
<dbReference type="Proteomes" id="UP000735302">
    <property type="component" value="Unassembled WGS sequence"/>
</dbReference>
<gene>
    <name evidence="1" type="ORF">PoB_000905100</name>
</gene>
<evidence type="ECO:0000313" key="1">
    <source>
        <dbReference type="EMBL" id="GFN82545.1"/>
    </source>
</evidence>
<sequence>MFTGTNLLGIEGRSRLGTVCVLISPHLVVIFSQGWSGGSSGRAIGYQVRSPKFESQSGPNQLIIAPPRPPSTTWIARSLKSRRKQKRRLKQWQTTSQCRMARTIRTLLPVPRCLD</sequence>